<dbReference type="InterPro" id="IPR058533">
    <property type="entry name" value="Cation_efflux_TM"/>
</dbReference>
<comment type="subcellular location">
    <subcellularLocation>
        <location evidence="1">Membrane</location>
        <topology evidence="1">Multi-pass membrane protein</topology>
    </subcellularLocation>
</comment>
<keyword evidence="6 7" id="KW-0472">Membrane</keyword>
<dbReference type="RefSeq" id="WP_369942040.1">
    <property type="nucleotide sequence ID" value="NZ_JBCLUF010000018.1"/>
</dbReference>
<reference evidence="10 11" key="1">
    <citation type="submission" date="2024-03" db="EMBL/GenBank/DDBJ databases">
        <title>Mouse gut bacterial collection (mGBC) of GemPharmatech.</title>
        <authorList>
            <person name="He Y."/>
            <person name="Dong L."/>
            <person name="Wu D."/>
            <person name="Gao X."/>
            <person name="Lin Z."/>
        </authorList>
    </citation>
    <scope>NUCLEOTIDE SEQUENCE [LARGE SCALE GENOMIC DNA]</scope>
    <source>
        <strain evidence="10 11">15-30</strain>
    </source>
</reference>
<dbReference type="Pfam" id="PF01545">
    <property type="entry name" value="Cation_efflux"/>
    <property type="match status" value="1"/>
</dbReference>
<evidence type="ECO:0000256" key="7">
    <source>
        <dbReference type="SAM" id="Phobius"/>
    </source>
</evidence>
<evidence type="ECO:0000256" key="5">
    <source>
        <dbReference type="ARBA" id="ARBA00022989"/>
    </source>
</evidence>
<dbReference type="SUPFAM" id="SSF161111">
    <property type="entry name" value="Cation efflux protein transmembrane domain-like"/>
    <property type="match status" value="1"/>
</dbReference>
<evidence type="ECO:0000256" key="4">
    <source>
        <dbReference type="ARBA" id="ARBA00022692"/>
    </source>
</evidence>
<feature type="transmembrane region" description="Helical" evidence="7">
    <location>
        <begin position="223"/>
        <end position="241"/>
    </location>
</feature>
<dbReference type="InterPro" id="IPR002524">
    <property type="entry name" value="Cation_efflux"/>
</dbReference>
<dbReference type="NCBIfam" id="TIGR01297">
    <property type="entry name" value="CDF"/>
    <property type="match status" value="1"/>
</dbReference>
<keyword evidence="11" id="KW-1185">Reference proteome</keyword>
<accession>A0ABV4DRS6</accession>
<dbReference type="EMBL" id="JBCLUF010000018">
    <property type="protein sequence ID" value="MEY8662462.1"/>
    <property type="molecule type" value="Genomic_DNA"/>
</dbReference>
<gene>
    <name evidence="10" type="ORF">AALT52_06115</name>
</gene>
<dbReference type="InterPro" id="IPR027469">
    <property type="entry name" value="Cation_efflux_TMD_sf"/>
</dbReference>
<feature type="transmembrane region" description="Helical" evidence="7">
    <location>
        <begin position="120"/>
        <end position="145"/>
    </location>
</feature>
<evidence type="ECO:0000313" key="10">
    <source>
        <dbReference type="EMBL" id="MEY8662462.1"/>
    </source>
</evidence>
<keyword evidence="4 7" id="KW-0812">Transmembrane</keyword>
<sequence>MKDINKHLQREYEDWERVQKNELNKLSVAMRHLSINILAYLLISIIEWFLASLSHSQTLRADAFNNLSGIISTLLLMVGIHIARDIDDDDIAGVVPMPKLSLHKTGNDQRVQFTRFRYETIFTLVTGIVMIAISLSVIVSGIVGLLNPAKRVVPQPIALVGALIASVIMLLVWRYNKHAGRKLQNASLIASAQDSLSDALTSIGTLISISGALFFELDWLDGATSIIVGGFILYSGARIFMESSLNLADYFDPKVEETFRQTIATLPEVSAVDELKAHYNGNLVTLDVVIVVDANMNILESYHLAERIESLMRVKFGVIDTDVSFLPDTKTITEATTKRLSQRSRRWTLLRPRSK</sequence>
<feature type="domain" description="Cation efflux protein transmembrane" evidence="8">
    <location>
        <begin position="104"/>
        <end position="247"/>
    </location>
</feature>
<evidence type="ECO:0000256" key="6">
    <source>
        <dbReference type="ARBA" id="ARBA00023136"/>
    </source>
</evidence>
<evidence type="ECO:0000259" key="8">
    <source>
        <dbReference type="Pfam" id="PF01545"/>
    </source>
</evidence>
<evidence type="ECO:0000256" key="2">
    <source>
        <dbReference type="ARBA" id="ARBA00008114"/>
    </source>
</evidence>
<dbReference type="Gene3D" id="1.20.1510.10">
    <property type="entry name" value="Cation efflux protein transmembrane domain"/>
    <property type="match status" value="1"/>
</dbReference>
<dbReference type="PANTHER" id="PTHR43840:SF50">
    <property type="entry name" value="MANGANESE EFFLUX SYSTEM PROTEIN MNES"/>
    <property type="match status" value="1"/>
</dbReference>
<evidence type="ECO:0000313" key="11">
    <source>
        <dbReference type="Proteomes" id="UP001565236"/>
    </source>
</evidence>
<dbReference type="InterPro" id="IPR027470">
    <property type="entry name" value="Cation_efflux_CTD"/>
</dbReference>
<keyword evidence="3" id="KW-0813">Transport</keyword>
<organism evidence="10 11">
    <name type="scientific">Ligilactobacillus faecis</name>
    <dbReference type="NCBI Taxonomy" id="762833"/>
    <lineage>
        <taxon>Bacteria</taxon>
        <taxon>Bacillati</taxon>
        <taxon>Bacillota</taxon>
        <taxon>Bacilli</taxon>
        <taxon>Lactobacillales</taxon>
        <taxon>Lactobacillaceae</taxon>
        <taxon>Ligilactobacillus</taxon>
    </lineage>
</organism>
<feature type="transmembrane region" description="Helical" evidence="7">
    <location>
        <begin position="33"/>
        <end position="51"/>
    </location>
</feature>
<dbReference type="Gene3D" id="3.30.70.1350">
    <property type="entry name" value="Cation efflux protein, cytoplasmic domain"/>
    <property type="match status" value="1"/>
</dbReference>
<comment type="similarity">
    <text evidence="2">Belongs to the cation diffusion facilitator (CDF) transporter (TC 2.A.4) family.</text>
</comment>
<feature type="transmembrane region" description="Helical" evidence="7">
    <location>
        <begin position="157"/>
        <end position="175"/>
    </location>
</feature>
<dbReference type="Pfam" id="PF16916">
    <property type="entry name" value="ZT_dimer"/>
    <property type="match status" value="1"/>
</dbReference>
<keyword evidence="5 7" id="KW-1133">Transmembrane helix</keyword>
<feature type="transmembrane region" description="Helical" evidence="7">
    <location>
        <begin position="63"/>
        <end position="83"/>
    </location>
</feature>
<dbReference type="Proteomes" id="UP001565236">
    <property type="component" value="Unassembled WGS sequence"/>
</dbReference>
<proteinExistence type="inferred from homology"/>
<feature type="domain" description="Cation efflux protein cytoplasmic" evidence="9">
    <location>
        <begin position="254"/>
        <end position="318"/>
    </location>
</feature>
<name>A0ABV4DRS6_9LACO</name>
<evidence type="ECO:0000256" key="3">
    <source>
        <dbReference type="ARBA" id="ARBA00022448"/>
    </source>
</evidence>
<evidence type="ECO:0000259" key="9">
    <source>
        <dbReference type="Pfam" id="PF16916"/>
    </source>
</evidence>
<dbReference type="InterPro" id="IPR036837">
    <property type="entry name" value="Cation_efflux_CTD_sf"/>
</dbReference>
<dbReference type="SUPFAM" id="SSF160240">
    <property type="entry name" value="Cation efflux protein cytoplasmic domain-like"/>
    <property type="match status" value="1"/>
</dbReference>
<dbReference type="PANTHER" id="PTHR43840">
    <property type="entry name" value="MITOCHONDRIAL METAL TRANSPORTER 1-RELATED"/>
    <property type="match status" value="1"/>
</dbReference>
<evidence type="ECO:0000256" key="1">
    <source>
        <dbReference type="ARBA" id="ARBA00004141"/>
    </source>
</evidence>
<protein>
    <submittedName>
        <fullName evidence="10">Cation diffusion facilitator family transporter</fullName>
    </submittedName>
</protein>
<dbReference type="InterPro" id="IPR050291">
    <property type="entry name" value="CDF_Transporter"/>
</dbReference>
<comment type="caution">
    <text evidence="10">The sequence shown here is derived from an EMBL/GenBank/DDBJ whole genome shotgun (WGS) entry which is preliminary data.</text>
</comment>
<feature type="transmembrane region" description="Helical" evidence="7">
    <location>
        <begin position="196"/>
        <end position="217"/>
    </location>
</feature>